<comment type="caution">
    <text evidence="11">The sequence shown here is derived from an EMBL/GenBank/DDBJ whole genome shotgun (WGS) entry which is preliminary data.</text>
</comment>
<gene>
    <name evidence="11" type="ORF">JN10_0265</name>
</gene>
<dbReference type="GO" id="GO:0004222">
    <property type="term" value="F:metalloendopeptidase activity"/>
    <property type="evidence" value="ECO:0007669"/>
    <property type="project" value="TreeGrafter"/>
</dbReference>
<evidence type="ECO:0000256" key="3">
    <source>
        <dbReference type="ARBA" id="ARBA00022723"/>
    </source>
</evidence>
<feature type="domain" description="M23ase beta-sheet core" evidence="9">
    <location>
        <begin position="269"/>
        <end position="363"/>
    </location>
</feature>
<feature type="compositionally biased region" description="Polar residues" evidence="7">
    <location>
        <begin position="242"/>
        <end position="253"/>
    </location>
</feature>
<keyword evidence="12" id="KW-1185">Reference proteome</keyword>
<evidence type="ECO:0000256" key="4">
    <source>
        <dbReference type="ARBA" id="ARBA00022801"/>
    </source>
</evidence>
<dbReference type="SUPFAM" id="SSF51261">
    <property type="entry name" value="Duplicated hybrid motif"/>
    <property type="match status" value="1"/>
</dbReference>
<proteinExistence type="predicted"/>
<dbReference type="InterPro" id="IPR050570">
    <property type="entry name" value="Cell_wall_metabolism_enzyme"/>
</dbReference>
<evidence type="ECO:0000256" key="7">
    <source>
        <dbReference type="SAM" id="MobiDB-lite"/>
    </source>
</evidence>
<evidence type="ECO:0000259" key="9">
    <source>
        <dbReference type="Pfam" id="PF01551"/>
    </source>
</evidence>
<dbReference type="STRING" id="476157.GCA_001663155_00478"/>
<feature type="region of interest" description="Disordered" evidence="7">
    <location>
        <begin position="240"/>
        <end position="261"/>
    </location>
</feature>
<dbReference type="PANTHER" id="PTHR21666:SF288">
    <property type="entry name" value="CELL DIVISION PROTEIN YTFB"/>
    <property type="match status" value="1"/>
</dbReference>
<keyword evidence="8" id="KW-0472">Membrane</keyword>
<keyword evidence="8" id="KW-1133">Transmembrane helix</keyword>
<keyword evidence="2" id="KW-0645">Protease</keyword>
<evidence type="ECO:0000313" key="11">
    <source>
        <dbReference type="EMBL" id="TWJ08650.1"/>
    </source>
</evidence>
<keyword evidence="4 11" id="KW-0378">Hydrolase</keyword>
<dbReference type="GO" id="GO:0006508">
    <property type="term" value="P:proteolysis"/>
    <property type="evidence" value="ECO:0007669"/>
    <property type="project" value="UniProtKB-KW"/>
</dbReference>
<accession>A0A562USR2</accession>
<feature type="domain" description="DUF5930" evidence="10">
    <location>
        <begin position="12"/>
        <end position="115"/>
    </location>
</feature>
<evidence type="ECO:0000256" key="2">
    <source>
        <dbReference type="ARBA" id="ARBA00022670"/>
    </source>
</evidence>
<dbReference type="Pfam" id="PF19353">
    <property type="entry name" value="DUF5930"/>
    <property type="match status" value="1"/>
</dbReference>
<comment type="cofactor">
    <cofactor evidence="1">
        <name>Zn(2+)</name>
        <dbReference type="ChEBI" id="CHEBI:29105"/>
    </cofactor>
</comment>
<dbReference type="AlphaFoldDB" id="A0A562USR2"/>
<dbReference type="EMBL" id="VLLK01000001">
    <property type="protein sequence ID" value="TWJ08650.1"/>
    <property type="molecule type" value="Genomic_DNA"/>
</dbReference>
<dbReference type="Pfam" id="PF01551">
    <property type="entry name" value="Peptidase_M23"/>
    <property type="match status" value="1"/>
</dbReference>
<evidence type="ECO:0000259" key="10">
    <source>
        <dbReference type="Pfam" id="PF19353"/>
    </source>
</evidence>
<sequence length="387" mass="42451">MQNEQSVSGWGNRLRRWFPDREFFMRSQGQVRFIKISSRVQMAAASIVLALLVGWGISMAAMAWTQYRASADRASLLAREATVATWQERMDAYSGDIEGVVEDLKARQDFLEAIEPMLPEDIREGETVSDSTSEAAATIEKVGALIPEARGLAEIEARQLAFVERLTRFADRRAERTADAMRKLGLDPQATLRRAEREAMGGPLEILATSASGEVDPRFERLGLSLARMAALEASLDAIPQVTPTNPGQTRMSSGFGYRRDPFTRRGAMHRGLDFKGPRGSPIYAAADGRVSFVGRKAGYGKVVEIRHGNGVLTRYAHLSGFTSQVGDEVEAGDQIAKLGNTGRSTGPHLHFEVRINDRAVNPRPFLETAQDVLKEARESDAAGTGK</sequence>
<keyword evidence="8" id="KW-0812">Transmembrane</keyword>
<dbReference type="Proteomes" id="UP000320547">
    <property type="component" value="Unassembled WGS sequence"/>
</dbReference>
<dbReference type="PANTHER" id="PTHR21666">
    <property type="entry name" value="PEPTIDASE-RELATED"/>
    <property type="match status" value="1"/>
</dbReference>
<evidence type="ECO:0000313" key="12">
    <source>
        <dbReference type="Proteomes" id="UP000320547"/>
    </source>
</evidence>
<dbReference type="InterPro" id="IPR045974">
    <property type="entry name" value="DUF5930"/>
</dbReference>
<dbReference type="Gene3D" id="2.70.70.10">
    <property type="entry name" value="Glucose Permease (Domain IIA)"/>
    <property type="match status" value="1"/>
</dbReference>
<evidence type="ECO:0000256" key="6">
    <source>
        <dbReference type="ARBA" id="ARBA00023049"/>
    </source>
</evidence>
<dbReference type="InterPro" id="IPR011055">
    <property type="entry name" value="Dup_hybrid_motif"/>
</dbReference>
<keyword evidence="5" id="KW-0862">Zinc</keyword>
<evidence type="ECO:0000256" key="1">
    <source>
        <dbReference type="ARBA" id="ARBA00001947"/>
    </source>
</evidence>
<organism evidence="11 12">
    <name type="scientific">Altererythrobacter ishigakiensis</name>
    <dbReference type="NCBI Taxonomy" id="476157"/>
    <lineage>
        <taxon>Bacteria</taxon>
        <taxon>Pseudomonadati</taxon>
        <taxon>Pseudomonadota</taxon>
        <taxon>Alphaproteobacteria</taxon>
        <taxon>Sphingomonadales</taxon>
        <taxon>Erythrobacteraceae</taxon>
        <taxon>Altererythrobacter</taxon>
    </lineage>
</organism>
<dbReference type="InterPro" id="IPR016047">
    <property type="entry name" value="M23ase_b-sheet_dom"/>
</dbReference>
<dbReference type="GO" id="GO:0046872">
    <property type="term" value="F:metal ion binding"/>
    <property type="evidence" value="ECO:0007669"/>
    <property type="project" value="UniProtKB-KW"/>
</dbReference>
<protein>
    <submittedName>
        <fullName evidence="11">Murein DD-endopeptidase MepM/ murein hydrolase activator NlpD</fullName>
    </submittedName>
</protein>
<dbReference type="CDD" id="cd12797">
    <property type="entry name" value="M23_peptidase"/>
    <property type="match status" value="1"/>
</dbReference>
<dbReference type="FunFam" id="2.70.70.10:FF:000006">
    <property type="entry name" value="M23 family peptidase"/>
    <property type="match status" value="1"/>
</dbReference>
<name>A0A562USR2_9SPHN</name>
<evidence type="ECO:0000256" key="8">
    <source>
        <dbReference type="SAM" id="Phobius"/>
    </source>
</evidence>
<keyword evidence="3" id="KW-0479">Metal-binding</keyword>
<feature type="transmembrane region" description="Helical" evidence="8">
    <location>
        <begin position="42"/>
        <end position="64"/>
    </location>
</feature>
<evidence type="ECO:0000256" key="5">
    <source>
        <dbReference type="ARBA" id="ARBA00022833"/>
    </source>
</evidence>
<keyword evidence="6" id="KW-0482">Metalloprotease</keyword>
<reference evidence="11 12" key="1">
    <citation type="submission" date="2019-07" db="EMBL/GenBank/DDBJ databases">
        <title>Genomic Encyclopedia of Archaeal and Bacterial Type Strains, Phase II (KMG-II): from individual species to whole genera.</title>
        <authorList>
            <person name="Goeker M."/>
        </authorList>
    </citation>
    <scope>NUCLEOTIDE SEQUENCE [LARGE SCALE GENOMIC DNA]</scope>
    <source>
        <strain evidence="11 12">ATCC BAA-2084</strain>
    </source>
</reference>